<evidence type="ECO:0000259" key="2">
    <source>
        <dbReference type="Pfam" id="PF00149"/>
    </source>
</evidence>
<organism evidence="3 4">
    <name type="scientific">Ciona savignyi</name>
    <name type="common">Pacific transparent sea squirt</name>
    <dbReference type="NCBI Taxonomy" id="51511"/>
    <lineage>
        <taxon>Eukaryota</taxon>
        <taxon>Metazoa</taxon>
        <taxon>Chordata</taxon>
        <taxon>Tunicata</taxon>
        <taxon>Ascidiacea</taxon>
        <taxon>Phlebobranchia</taxon>
        <taxon>Cionidae</taxon>
        <taxon>Ciona</taxon>
    </lineage>
</organism>
<accession>H2YPK9</accession>
<feature type="compositionally biased region" description="Polar residues" evidence="1">
    <location>
        <begin position="1"/>
        <end position="40"/>
    </location>
</feature>
<proteinExistence type="predicted"/>
<dbReference type="SUPFAM" id="SSF56300">
    <property type="entry name" value="Metallo-dependent phosphatases"/>
    <property type="match status" value="1"/>
</dbReference>
<feature type="compositionally biased region" description="Polar residues" evidence="1">
    <location>
        <begin position="93"/>
        <end position="112"/>
    </location>
</feature>
<feature type="region of interest" description="Disordered" evidence="1">
    <location>
        <begin position="1"/>
        <end position="48"/>
    </location>
</feature>
<evidence type="ECO:0000313" key="3">
    <source>
        <dbReference type="Ensembl" id="ENSCSAVP00000007267.1"/>
    </source>
</evidence>
<dbReference type="Proteomes" id="UP000007875">
    <property type="component" value="Unassembled WGS sequence"/>
</dbReference>
<reference evidence="4" key="1">
    <citation type="submission" date="2003-08" db="EMBL/GenBank/DDBJ databases">
        <authorList>
            <person name="Birren B."/>
            <person name="Nusbaum C."/>
            <person name="Abebe A."/>
            <person name="Abouelleil A."/>
            <person name="Adekoya E."/>
            <person name="Ait-zahra M."/>
            <person name="Allen N."/>
            <person name="Allen T."/>
            <person name="An P."/>
            <person name="Anderson M."/>
            <person name="Anderson S."/>
            <person name="Arachchi H."/>
            <person name="Armbruster J."/>
            <person name="Bachantsang P."/>
            <person name="Baldwin J."/>
            <person name="Barry A."/>
            <person name="Bayul T."/>
            <person name="Blitshsteyn B."/>
            <person name="Bloom T."/>
            <person name="Blye J."/>
            <person name="Boguslavskiy L."/>
            <person name="Borowsky M."/>
            <person name="Boukhgalter B."/>
            <person name="Brunache A."/>
            <person name="Butler J."/>
            <person name="Calixte N."/>
            <person name="Calvo S."/>
            <person name="Camarata J."/>
            <person name="Campo K."/>
            <person name="Chang J."/>
            <person name="Cheshatsang Y."/>
            <person name="Citroen M."/>
            <person name="Collymore A."/>
            <person name="Considine T."/>
            <person name="Cook A."/>
            <person name="Cooke P."/>
            <person name="Corum B."/>
            <person name="Cuomo C."/>
            <person name="David R."/>
            <person name="Dawoe T."/>
            <person name="Degray S."/>
            <person name="Dodge S."/>
            <person name="Dooley K."/>
            <person name="Dorje P."/>
            <person name="Dorjee K."/>
            <person name="Dorris L."/>
            <person name="Duffey N."/>
            <person name="Dupes A."/>
            <person name="Elkins T."/>
            <person name="Engels R."/>
            <person name="Erickson J."/>
            <person name="Farina A."/>
            <person name="Faro S."/>
            <person name="Ferreira P."/>
            <person name="Fischer H."/>
            <person name="Fitzgerald M."/>
            <person name="Foley K."/>
            <person name="Gage D."/>
            <person name="Galagan J."/>
            <person name="Gearin G."/>
            <person name="Gnerre S."/>
            <person name="Gnirke A."/>
            <person name="Goyette A."/>
            <person name="Graham J."/>
            <person name="Grandbois E."/>
            <person name="Gyaltsen K."/>
            <person name="Hafez N."/>
            <person name="Hagopian D."/>
            <person name="Hagos B."/>
            <person name="Hall J."/>
            <person name="Hatcher B."/>
            <person name="Heller A."/>
            <person name="Higgins H."/>
            <person name="Honan T."/>
            <person name="Horn A."/>
            <person name="Houde N."/>
            <person name="Hughes L."/>
            <person name="Hulme W."/>
            <person name="Husby E."/>
            <person name="Iliev I."/>
            <person name="Jaffe D."/>
            <person name="Jones C."/>
            <person name="Kamal M."/>
            <person name="Kamat A."/>
            <person name="Kamvysselis M."/>
            <person name="Karlsson E."/>
            <person name="Kells C."/>
            <person name="Kieu A."/>
            <person name="Kisner P."/>
            <person name="Kodira C."/>
            <person name="Kulbokas E."/>
            <person name="Labutti K."/>
            <person name="Lama D."/>
            <person name="Landers T."/>
            <person name="Leger J."/>
            <person name="Levine S."/>
            <person name="Lewis D."/>
            <person name="Lewis T."/>
            <person name="Lindblad-toh K."/>
            <person name="Liu X."/>
            <person name="Lokyitsang T."/>
            <person name="Lokyitsang Y."/>
            <person name="Lucien O."/>
            <person name="Lui A."/>
            <person name="Ma L.J."/>
            <person name="Mabbitt R."/>
            <person name="Macdonald J."/>
            <person name="Maclean C."/>
            <person name="Major J."/>
            <person name="Manning J."/>
            <person name="Marabella R."/>
            <person name="Maru K."/>
            <person name="Matthews C."/>
            <person name="Mauceli E."/>
            <person name="Mccarthy M."/>
            <person name="Mcdonough S."/>
            <person name="Mcghee T."/>
            <person name="Meldrim J."/>
            <person name="Meneus L."/>
            <person name="Mesirov J."/>
            <person name="Mihalev A."/>
            <person name="Mihova T."/>
            <person name="Mikkelsen T."/>
            <person name="Mlenga V."/>
            <person name="Moru K."/>
            <person name="Mozes J."/>
            <person name="Mulrain L."/>
            <person name="Munson G."/>
            <person name="Naylor J."/>
            <person name="Newes C."/>
            <person name="Nguyen C."/>
            <person name="Nguyen N."/>
            <person name="Nguyen T."/>
            <person name="Nicol R."/>
            <person name="Nielsen C."/>
            <person name="Nizzari M."/>
            <person name="Norbu C."/>
            <person name="Norbu N."/>
            <person name="O'donnell P."/>
            <person name="Okoawo O."/>
            <person name="O'leary S."/>
            <person name="Omotosho B."/>
            <person name="O'neill K."/>
            <person name="Osman S."/>
            <person name="Parker S."/>
            <person name="Perrin D."/>
            <person name="Phunkhang P."/>
            <person name="Piqani B."/>
            <person name="Purcell S."/>
            <person name="Rachupka T."/>
            <person name="Ramasamy U."/>
            <person name="Rameau R."/>
            <person name="Ray V."/>
            <person name="Raymond C."/>
            <person name="Retta R."/>
            <person name="Richardson S."/>
            <person name="Rise C."/>
            <person name="Rodriguez J."/>
            <person name="Rogers J."/>
            <person name="Rogov P."/>
            <person name="Rutman M."/>
            <person name="Schupbach R."/>
            <person name="Seaman C."/>
            <person name="Settipalli S."/>
            <person name="Sharpe T."/>
            <person name="Sheridan J."/>
            <person name="Sherpa N."/>
            <person name="Shi J."/>
            <person name="Smirnov S."/>
            <person name="Smith C."/>
            <person name="Sougnez C."/>
            <person name="Spencer B."/>
            <person name="Stalker J."/>
            <person name="Stange-thomann N."/>
            <person name="Stavropoulos S."/>
            <person name="Stetson K."/>
            <person name="Stone C."/>
            <person name="Stone S."/>
            <person name="Stubbs M."/>
            <person name="Talamas J."/>
            <person name="Tchuinga P."/>
            <person name="Tenzing P."/>
            <person name="Tesfaye S."/>
            <person name="Theodore J."/>
            <person name="Thoulutsang Y."/>
            <person name="Topham K."/>
            <person name="Towey S."/>
            <person name="Tsamla T."/>
            <person name="Tsomo N."/>
            <person name="Vallee D."/>
            <person name="Vassiliev H."/>
            <person name="Venkataraman V."/>
            <person name="Vinson J."/>
            <person name="Vo A."/>
            <person name="Wade C."/>
            <person name="Wang S."/>
            <person name="Wangchuk T."/>
            <person name="Wangdi T."/>
            <person name="Whittaker C."/>
            <person name="Wilkinson J."/>
            <person name="Wu Y."/>
            <person name="Wyman D."/>
            <person name="Yadav S."/>
            <person name="Yang S."/>
            <person name="Yang X."/>
            <person name="Yeager S."/>
            <person name="Yee E."/>
            <person name="Young G."/>
            <person name="Zainoun J."/>
            <person name="Zembeck L."/>
            <person name="Zimmer A."/>
            <person name="Zody M."/>
            <person name="Lander E."/>
        </authorList>
    </citation>
    <scope>NUCLEOTIDE SEQUENCE [LARGE SCALE GENOMIC DNA]</scope>
</reference>
<feature type="compositionally biased region" description="Basic and acidic residues" evidence="1">
    <location>
        <begin position="133"/>
        <end position="145"/>
    </location>
</feature>
<dbReference type="AlphaFoldDB" id="H2YPK9"/>
<evidence type="ECO:0000313" key="4">
    <source>
        <dbReference type="Proteomes" id="UP000007875"/>
    </source>
</evidence>
<protein>
    <recommendedName>
        <fullName evidence="2">Calcineurin-like phosphoesterase domain-containing protein</fullName>
    </recommendedName>
</protein>
<dbReference type="GO" id="GO:0016787">
    <property type="term" value="F:hydrolase activity"/>
    <property type="evidence" value="ECO:0007669"/>
    <property type="project" value="InterPro"/>
</dbReference>
<dbReference type="HOGENOM" id="CLU_606290_0_0_1"/>
<dbReference type="STRING" id="51511.ENSCSAVP00000007267"/>
<feature type="region of interest" description="Disordered" evidence="1">
    <location>
        <begin position="83"/>
        <end position="156"/>
    </location>
</feature>
<sequence length="452" mass="50022">MTLLSETKTTPGNSIASQRETQLNSANSCPGRSAQVNSKLPPSCGRENSRVYGDSANFLEKCTSKRKLRISPLTGNFHLCRVEESKSSRKPSLRTQRSTGSTASGETYNRSPLFNEDVFSFDSNGHGNSPTRLTREISVEKEKRLSSPGGKMGCRLSSVERLKDANGSSNDEDVDPPADNDVGMTSVSKADLLDAQRLNLTDVTRGLENRWIRSHFQEQSKNTNSDATRAKRRKSKVCVSDPDETDTTAVLSEVRNHLSILHFNDVYEITQRKKEPVGGAARFATLIKRLVEETTRKTGEKPLVVFSGDCLNPSTLSCATQGRHMIEILDTLGVDVAVFGNHEFDFGVEHATTCVSKMSSKWLLGNVIDKLTQRNLGDGLSKLIIERKNGIKIGLLGLVEEEWLDTLATVNKSDLDFQDYVDRGRELAAELRADGADFVIALTHMRWPNDIR</sequence>
<feature type="compositionally biased region" description="Polar residues" evidence="1">
    <location>
        <begin position="121"/>
        <end position="132"/>
    </location>
</feature>
<dbReference type="PANTHER" id="PTHR11575:SF48">
    <property type="entry name" value="5'-NUCLEOTIDASE"/>
    <property type="match status" value="1"/>
</dbReference>
<dbReference type="Gene3D" id="3.60.21.10">
    <property type="match status" value="1"/>
</dbReference>
<dbReference type="InterPro" id="IPR029052">
    <property type="entry name" value="Metallo-depent_PP-like"/>
</dbReference>
<dbReference type="InterPro" id="IPR006179">
    <property type="entry name" value="5_nucleotidase/apyrase"/>
</dbReference>
<name>H2YPK9_CIOSA</name>
<dbReference type="GeneTree" id="ENSGT00530000063775"/>
<feature type="region of interest" description="Disordered" evidence="1">
    <location>
        <begin position="218"/>
        <end position="242"/>
    </location>
</feature>
<reference evidence="3" key="3">
    <citation type="submission" date="2025-09" db="UniProtKB">
        <authorList>
            <consortium name="Ensembl"/>
        </authorList>
    </citation>
    <scope>IDENTIFICATION</scope>
</reference>
<dbReference type="InParanoid" id="H2YPK9"/>
<evidence type="ECO:0000256" key="1">
    <source>
        <dbReference type="SAM" id="MobiDB-lite"/>
    </source>
</evidence>
<dbReference type="GO" id="GO:0009166">
    <property type="term" value="P:nucleotide catabolic process"/>
    <property type="evidence" value="ECO:0007669"/>
    <property type="project" value="InterPro"/>
</dbReference>
<dbReference type="Ensembl" id="ENSCSAVT00000007361.1">
    <property type="protein sequence ID" value="ENSCSAVP00000007267.1"/>
    <property type="gene ID" value="ENSCSAVG00000004340.1"/>
</dbReference>
<keyword evidence="4" id="KW-1185">Reference proteome</keyword>
<feature type="domain" description="Calcineurin-like phosphoesterase" evidence="2">
    <location>
        <begin position="259"/>
        <end position="448"/>
    </location>
</feature>
<dbReference type="eggNOG" id="KOG4419">
    <property type="taxonomic scope" value="Eukaryota"/>
</dbReference>
<reference evidence="3" key="2">
    <citation type="submission" date="2025-08" db="UniProtKB">
        <authorList>
            <consortium name="Ensembl"/>
        </authorList>
    </citation>
    <scope>IDENTIFICATION</scope>
</reference>
<dbReference type="PANTHER" id="PTHR11575">
    <property type="entry name" value="5'-NUCLEOTIDASE-RELATED"/>
    <property type="match status" value="1"/>
</dbReference>
<dbReference type="Pfam" id="PF00149">
    <property type="entry name" value="Metallophos"/>
    <property type="match status" value="1"/>
</dbReference>
<dbReference type="InterPro" id="IPR004843">
    <property type="entry name" value="Calcineurin-like_PHP"/>
</dbReference>